<evidence type="ECO:0000256" key="2">
    <source>
        <dbReference type="ARBA" id="ARBA00008574"/>
    </source>
</evidence>
<keyword evidence="4 10" id="KW-0812">Transmembrane</keyword>
<evidence type="ECO:0000256" key="8">
    <source>
        <dbReference type="ARBA" id="ARBA00023288"/>
    </source>
</evidence>
<evidence type="ECO:0000256" key="6">
    <source>
        <dbReference type="ARBA" id="ARBA00023136"/>
    </source>
</evidence>
<keyword evidence="9 10" id="KW-0012">Acyltransferase</keyword>
<keyword evidence="8" id="KW-0449">Lipoprotein</keyword>
<dbReference type="Pfam" id="PF01529">
    <property type="entry name" value="DHHC"/>
    <property type="match status" value="1"/>
</dbReference>
<dbReference type="InterPro" id="IPR039859">
    <property type="entry name" value="PFA4/ZDH16/20/ERF2-like"/>
</dbReference>
<dbReference type="EC" id="2.3.1.225" evidence="10"/>
<feature type="transmembrane region" description="Helical" evidence="10">
    <location>
        <begin position="373"/>
        <end position="398"/>
    </location>
</feature>
<keyword evidence="5 10" id="KW-1133">Transmembrane helix</keyword>
<comment type="subcellular location">
    <subcellularLocation>
        <location evidence="1">Endomembrane system</location>
        <topology evidence="1">Multi-pass membrane protein</topology>
    </subcellularLocation>
</comment>
<dbReference type="eggNOG" id="KOG1311">
    <property type="taxonomic scope" value="Eukaryota"/>
</dbReference>
<dbReference type="Proteomes" id="UP000001460">
    <property type="component" value="Unassembled WGS sequence"/>
</dbReference>
<dbReference type="STRING" id="441375.B6AIX6"/>
<evidence type="ECO:0000313" key="13">
    <source>
        <dbReference type="Proteomes" id="UP000001460"/>
    </source>
</evidence>
<dbReference type="RefSeq" id="XP_002142516.1">
    <property type="nucleotide sequence ID" value="XM_002142480.1"/>
</dbReference>
<reference evidence="12" key="1">
    <citation type="submission" date="2008-06" db="EMBL/GenBank/DDBJ databases">
        <authorList>
            <person name="Lorenzi H."/>
            <person name="Inman J."/>
            <person name="Miller J."/>
            <person name="Schobel S."/>
            <person name="Amedeo P."/>
            <person name="Caler E.V."/>
            <person name="da Silva J."/>
        </authorList>
    </citation>
    <scope>NUCLEOTIDE SEQUENCE [LARGE SCALE GENOMIC DNA]</scope>
    <source>
        <strain evidence="12">RN66</strain>
    </source>
</reference>
<dbReference type="OMA" id="IYHSYLC"/>
<evidence type="ECO:0000256" key="5">
    <source>
        <dbReference type="ARBA" id="ARBA00022989"/>
    </source>
</evidence>
<evidence type="ECO:0000256" key="7">
    <source>
        <dbReference type="ARBA" id="ARBA00023139"/>
    </source>
</evidence>
<evidence type="ECO:0000259" key="11">
    <source>
        <dbReference type="Pfam" id="PF01529"/>
    </source>
</evidence>
<organism evidence="12 13">
    <name type="scientific">Cryptosporidium muris (strain RN66)</name>
    <dbReference type="NCBI Taxonomy" id="441375"/>
    <lineage>
        <taxon>Eukaryota</taxon>
        <taxon>Sar</taxon>
        <taxon>Alveolata</taxon>
        <taxon>Apicomplexa</taxon>
        <taxon>Conoidasida</taxon>
        <taxon>Coccidia</taxon>
        <taxon>Eucoccidiorida</taxon>
        <taxon>Eimeriorina</taxon>
        <taxon>Cryptosporidiidae</taxon>
        <taxon>Cryptosporidium</taxon>
    </lineage>
</organism>
<keyword evidence="3 10" id="KW-0808">Transferase</keyword>
<dbReference type="OrthoDB" id="9909019at2759"/>
<evidence type="ECO:0000256" key="10">
    <source>
        <dbReference type="RuleBase" id="RU079119"/>
    </source>
</evidence>
<dbReference type="InterPro" id="IPR001594">
    <property type="entry name" value="Palmitoyltrfase_DHHC"/>
</dbReference>
<sequence length="506" mass="58440">MHYTISKKNPLGLLPSRFLLDSTNSINWTGLAVCIGKILVYYPVWLLINYTSNKWYNENGPFIIGMTVVCSLINYTIYILTSFSDPGYLKTCPSTLLKPINSLIDSYNDAISIELKSFDNQNLDINTTTNNKELNFTFTSSCDDIDLDLNHDNLIDSDLFIDDKDTELENLEKGIIDINDNNNVTDKIFLSNSILYDNTCFNNKELISPIRLDKSTAALSIAIENVPSQLIQKIAMKSPININNMMNNYHFEGRKTPELEMDNAFQLSTEATSIQNDFDVPQSPYSSDEIDLLPRIKSHNINSTTFRSSNGFYTFKNGRMYQKGIRLRFCDYCRMYQPLRTKHCIDCERCIRTHDHHCPWIGHCIGEYNRCKFWWLCFFQLPECIWILYCIYTVLFTAKLTKINLTLSDVSILILVASLSIFMGALTTLLIVYHSFLAIYNLTTWENLAWNKISYLRSYPENNESPFSKGLLYNLAVYCIPYYVDDLQLGQDGEILWELCNKKILN</sequence>
<keyword evidence="7" id="KW-0564">Palmitate</keyword>
<dbReference type="PANTHER" id="PTHR22883">
    <property type="entry name" value="ZINC FINGER DHHC DOMAIN CONTAINING PROTEIN"/>
    <property type="match status" value="1"/>
</dbReference>
<comment type="domain">
    <text evidence="10">The DHHC domain is required for palmitoyltransferase activity.</text>
</comment>
<keyword evidence="6 10" id="KW-0472">Membrane</keyword>
<dbReference type="GO" id="GO:0019706">
    <property type="term" value="F:protein-cysteine S-palmitoyltransferase activity"/>
    <property type="evidence" value="ECO:0007669"/>
    <property type="project" value="UniProtKB-EC"/>
</dbReference>
<dbReference type="PROSITE" id="PS50216">
    <property type="entry name" value="DHHC"/>
    <property type="match status" value="1"/>
</dbReference>
<evidence type="ECO:0000313" key="12">
    <source>
        <dbReference type="EMBL" id="EEA08167.1"/>
    </source>
</evidence>
<evidence type="ECO:0000256" key="3">
    <source>
        <dbReference type="ARBA" id="ARBA00022679"/>
    </source>
</evidence>
<keyword evidence="13" id="KW-1185">Reference proteome</keyword>
<dbReference type="PANTHER" id="PTHR22883:SF301">
    <property type="entry name" value="PALMITOYLTRANSFERASE ZDHHC12"/>
    <property type="match status" value="1"/>
</dbReference>
<protein>
    <recommendedName>
        <fullName evidence="10">Palmitoyltransferase</fullName>
        <ecNumber evidence="10">2.3.1.225</ecNumber>
    </recommendedName>
</protein>
<dbReference type="AlphaFoldDB" id="B6AIX6"/>
<dbReference type="GeneID" id="6997711"/>
<dbReference type="GO" id="GO:0006612">
    <property type="term" value="P:protein targeting to membrane"/>
    <property type="evidence" value="ECO:0007669"/>
    <property type="project" value="TreeGrafter"/>
</dbReference>
<feature type="transmembrane region" description="Helical" evidence="10">
    <location>
        <begin position="26"/>
        <end position="48"/>
    </location>
</feature>
<name>B6AIX6_CRYMR</name>
<evidence type="ECO:0000256" key="9">
    <source>
        <dbReference type="ARBA" id="ARBA00023315"/>
    </source>
</evidence>
<feature type="transmembrane region" description="Helical" evidence="10">
    <location>
        <begin position="60"/>
        <end position="80"/>
    </location>
</feature>
<feature type="transmembrane region" description="Helical" evidence="10">
    <location>
        <begin position="410"/>
        <end position="433"/>
    </location>
</feature>
<dbReference type="GO" id="GO:0005794">
    <property type="term" value="C:Golgi apparatus"/>
    <property type="evidence" value="ECO:0007669"/>
    <property type="project" value="TreeGrafter"/>
</dbReference>
<dbReference type="VEuPathDB" id="CryptoDB:CMU_011150"/>
<evidence type="ECO:0000256" key="1">
    <source>
        <dbReference type="ARBA" id="ARBA00004127"/>
    </source>
</evidence>
<comment type="catalytic activity">
    <reaction evidence="10">
        <text>L-cysteinyl-[protein] + hexadecanoyl-CoA = S-hexadecanoyl-L-cysteinyl-[protein] + CoA</text>
        <dbReference type="Rhea" id="RHEA:36683"/>
        <dbReference type="Rhea" id="RHEA-COMP:10131"/>
        <dbReference type="Rhea" id="RHEA-COMP:11032"/>
        <dbReference type="ChEBI" id="CHEBI:29950"/>
        <dbReference type="ChEBI" id="CHEBI:57287"/>
        <dbReference type="ChEBI" id="CHEBI:57379"/>
        <dbReference type="ChEBI" id="CHEBI:74151"/>
        <dbReference type="EC" id="2.3.1.225"/>
    </reaction>
</comment>
<comment type="similarity">
    <text evidence="2 10">Belongs to the DHHC palmitoyltransferase family.</text>
</comment>
<gene>
    <name evidence="12" type="ORF">CMU_011150</name>
</gene>
<proteinExistence type="inferred from homology"/>
<evidence type="ECO:0000256" key="4">
    <source>
        <dbReference type="ARBA" id="ARBA00022692"/>
    </source>
</evidence>
<accession>B6AIX6</accession>
<dbReference type="EMBL" id="DS989737">
    <property type="protein sequence ID" value="EEA08167.1"/>
    <property type="molecule type" value="Genomic_DNA"/>
</dbReference>
<dbReference type="GO" id="GO:0005783">
    <property type="term" value="C:endoplasmic reticulum"/>
    <property type="evidence" value="ECO:0007669"/>
    <property type="project" value="TreeGrafter"/>
</dbReference>
<feature type="domain" description="Palmitoyltransferase DHHC" evidence="11">
    <location>
        <begin position="326"/>
        <end position="450"/>
    </location>
</feature>